<proteinExistence type="predicted"/>
<dbReference type="EMBL" id="CBDY010000472">
    <property type="protein sequence ID" value="CDB64974.1"/>
    <property type="molecule type" value="Genomic_DNA"/>
</dbReference>
<comment type="caution">
    <text evidence="1">The sequence shown here is derived from an EMBL/GenBank/DDBJ whole genome shotgun (WGS) entry which is preliminary data.</text>
</comment>
<reference evidence="1" key="1">
    <citation type="submission" date="2012-11" db="EMBL/GenBank/DDBJ databases">
        <title>Dependencies among metagenomic species, viruses, plasmids and units of genetic variation.</title>
        <authorList>
            <person name="Nielsen H.B."/>
            <person name="Almeida M."/>
            <person name="Juncker A.S."/>
            <person name="Rasmussen S."/>
            <person name="Li J."/>
            <person name="Sunagawa S."/>
            <person name="Plichta D."/>
            <person name="Gautier L."/>
            <person name="Le Chatelier E."/>
            <person name="Peletier E."/>
            <person name="Bonde I."/>
            <person name="Nielsen T."/>
            <person name="Manichanh C."/>
            <person name="Arumugam M."/>
            <person name="Batto J."/>
            <person name="Santos M.B.Q.D."/>
            <person name="Blom N."/>
            <person name="Borruel N."/>
            <person name="Burgdorf K.S."/>
            <person name="Boumezbeur F."/>
            <person name="Casellas F."/>
            <person name="Dore J."/>
            <person name="Guarner F."/>
            <person name="Hansen T."/>
            <person name="Hildebrand F."/>
            <person name="Kaas R.S."/>
            <person name="Kennedy S."/>
            <person name="Kristiansen K."/>
            <person name="Kultima J.R."/>
            <person name="Leonard P."/>
            <person name="Levenez F."/>
            <person name="Lund O."/>
            <person name="Moumen B."/>
            <person name="Le Paslier D."/>
            <person name="Pons N."/>
            <person name="Pedersen O."/>
            <person name="Prifti E."/>
            <person name="Qin J."/>
            <person name="Raes J."/>
            <person name="Tap J."/>
            <person name="Tims S."/>
            <person name="Ussery D.W."/>
            <person name="Yamada T."/>
            <person name="MetaHit consortium"/>
            <person name="Renault P."/>
            <person name="Sicheritz-Ponten T."/>
            <person name="Bork P."/>
            <person name="Wang J."/>
            <person name="Brunak S."/>
            <person name="Ehrlich S.D."/>
        </authorList>
    </citation>
    <scope>NUCLEOTIDE SEQUENCE [LARGE SCALE GENOMIC DNA]</scope>
</reference>
<organism evidence="1 2">
    <name type="scientific">[Clostridium] clostridioforme CAG:132</name>
    <dbReference type="NCBI Taxonomy" id="1263065"/>
    <lineage>
        <taxon>Bacteria</taxon>
        <taxon>Bacillati</taxon>
        <taxon>Bacillota</taxon>
        <taxon>Clostridia</taxon>
        <taxon>Lachnospirales</taxon>
        <taxon>Lachnospiraceae</taxon>
        <taxon>Enterocloster</taxon>
    </lineage>
</organism>
<name>R6K1H9_9FIRM</name>
<dbReference type="Proteomes" id="UP000018009">
    <property type="component" value="Unassembled WGS sequence"/>
</dbReference>
<sequence>MSNQEIMELQNTLIENQRYVISELMKRYCLEPTFEIGERLQAVIRQNNELMSILEKP</sequence>
<evidence type="ECO:0000313" key="2">
    <source>
        <dbReference type="Proteomes" id="UP000018009"/>
    </source>
</evidence>
<gene>
    <name evidence="1" type="ORF">BN486_01168</name>
</gene>
<accession>R6K1H9</accession>
<dbReference type="AlphaFoldDB" id="R6K1H9"/>
<evidence type="ECO:0000313" key="1">
    <source>
        <dbReference type="EMBL" id="CDB64974.1"/>
    </source>
</evidence>
<protein>
    <submittedName>
        <fullName evidence="1">Uncharacterized protein</fullName>
    </submittedName>
</protein>